<dbReference type="STRING" id="200324.A0A2N5U6P8"/>
<gene>
    <name evidence="2" type="ORF">PCANC_20766</name>
</gene>
<name>A0A2N5U6P8_9BASI</name>
<evidence type="ECO:0000313" key="2">
    <source>
        <dbReference type="EMBL" id="PLW33400.1"/>
    </source>
</evidence>
<dbReference type="Pfam" id="PF13012">
    <property type="entry name" value="MitMem_reg"/>
    <property type="match status" value="1"/>
</dbReference>
<proteinExistence type="predicted"/>
<dbReference type="GO" id="GO:0003743">
    <property type="term" value="F:translation initiation factor activity"/>
    <property type="evidence" value="ECO:0007669"/>
    <property type="project" value="TreeGrafter"/>
</dbReference>
<dbReference type="OrthoDB" id="25498at2759"/>
<protein>
    <recommendedName>
        <fullName evidence="1">EIF3F/CSN6-like C-terminal domain-containing protein</fullName>
    </recommendedName>
</protein>
<dbReference type="PANTHER" id="PTHR10540">
    <property type="entry name" value="EUKARYOTIC TRANSLATION INITIATION FACTOR 3 SUBUNIT F-RELATED"/>
    <property type="match status" value="1"/>
</dbReference>
<dbReference type="InterPro" id="IPR024969">
    <property type="entry name" value="EIF3F/CSN6-like_C"/>
</dbReference>
<comment type="caution">
    <text evidence="2">The sequence shown here is derived from an EMBL/GenBank/DDBJ whole genome shotgun (WGS) entry which is preliminary data.</text>
</comment>
<dbReference type="EMBL" id="PGCJ01000300">
    <property type="protein sequence ID" value="PLW33400.1"/>
    <property type="molecule type" value="Genomic_DNA"/>
</dbReference>
<dbReference type="GO" id="GO:0071541">
    <property type="term" value="C:eukaryotic translation initiation factor 3 complex, eIF3m"/>
    <property type="evidence" value="ECO:0007669"/>
    <property type="project" value="TreeGrafter"/>
</dbReference>
<evidence type="ECO:0000259" key="1">
    <source>
        <dbReference type="Pfam" id="PF13012"/>
    </source>
</evidence>
<dbReference type="PANTHER" id="PTHR10540:SF6">
    <property type="entry name" value="EUKARYOTIC TRANSLATION INITIATION FACTOR 3 SUBUNIT F"/>
    <property type="match status" value="1"/>
</dbReference>
<dbReference type="AlphaFoldDB" id="A0A2N5U6P8"/>
<feature type="domain" description="EIF3F/CSN6-like C-terminal" evidence="1">
    <location>
        <begin position="121"/>
        <end position="219"/>
    </location>
</feature>
<organism evidence="2 3">
    <name type="scientific">Puccinia coronata f. sp. avenae</name>
    <dbReference type="NCBI Taxonomy" id="200324"/>
    <lineage>
        <taxon>Eukaryota</taxon>
        <taxon>Fungi</taxon>
        <taxon>Dikarya</taxon>
        <taxon>Basidiomycota</taxon>
        <taxon>Pucciniomycotina</taxon>
        <taxon>Pucciniomycetes</taxon>
        <taxon>Pucciniales</taxon>
        <taxon>Pucciniaceae</taxon>
        <taxon>Puccinia</taxon>
    </lineage>
</organism>
<keyword evidence="3" id="KW-1185">Reference proteome</keyword>
<dbReference type="Proteomes" id="UP000235388">
    <property type="component" value="Unassembled WGS sequence"/>
</dbReference>
<reference evidence="2 3" key="1">
    <citation type="submission" date="2017-11" db="EMBL/GenBank/DDBJ databases">
        <title>De novo assembly and phasing of dikaryotic genomes from two isolates of Puccinia coronata f. sp. avenae, the causal agent of oat crown rust.</title>
        <authorList>
            <person name="Miller M.E."/>
            <person name="Zhang Y."/>
            <person name="Omidvar V."/>
            <person name="Sperschneider J."/>
            <person name="Schwessinger B."/>
            <person name="Raley C."/>
            <person name="Palmer J.M."/>
            <person name="Garnica D."/>
            <person name="Upadhyaya N."/>
            <person name="Rathjen J."/>
            <person name="Taylor J.M."/>
            <person name="Park R.F."/>
            <person name="Dodds P.N."/>
            <person name="Hirsch C.D."/>
            <person name="Kianian S.F."/>
            <person name="Figueroa M."/>
        </authorList>
    </citation>
    <scope>NUCLEOTIDE SEQUENCE [LARGE SCALE GENOMIC DNA]</scope>
    <source>
        <strain evidence="2">12NC29</strain>
    </source>
</reference>
<dbReference type="GO" id="GO:0031369">
    <property type="term" value="F:translation initiation factor binding"/>
    <property type="evidence" value="ECO:0007669"/>
    <property type="project" value="TreeGrafter"/>
</dbReference>
<evidence type="ECO:0000313" key="3">
    <source>
        <dbReference type="Proteomes" id="UP000235388"/>
    </source>
</evidence>
<accession>A0A2N5U6P8</accession>
<sequence>MVCHITDPELILLPDSRFLQCRGTSSARNPPDARSRDADLQDLCLVADRAVHSSNVESAFQADPMFAVDSCSRTYDDGTTHQADSWGYSFQRKHGSRSETQQQKIMAQLKEPLKTDLPMYHLHHLLTKLKDMLNQVYEYVEKVNKGEIKGNNQVGRLLLDTMGSLPLGLIRSQTGSVTKGGEAHSQFEDDFQSHIADVLMVSYVAALVRDQVEISSRLNLLVS</sequence>